<reference evidence="2" key="1">
    <citation type="submission" date="2022-01" db="EMBL/GenBank/DDBJ databases">
        <title>Whole genome-based taxonomy of the Shewanellaceae.</title>
        <authorList>
            <person name="Martin-Rodriguez A.J."/>
        </authorList>
    </citation>
    <scope>NUCLEOTIDE SEQUENCE</scope>
    <source>
        <strain evidence="2">DSM 23803</strain>
    </source>
</reference>
<keyword evidence="1" id="KW-0812">Transmembrane</keyword>
<protein>
    <submittedName>
        <fullName evidence="2">Uncharacterized protein</fullName>
    </submittedName>
</protein>
<evidence type="ECO:0000313" key="2">
    <source>
        <dbReference type="EMBL" id="MCL1105896.1"/>
    </source>
</evidence>
<organism evidence="2 3">
    <name type="scientific">Shewanella algicola</name>
    <dbReference type="NCBI Taxonomy" id="640633"/>
    <lineage>
        <taxon>Bacteria</taxon>
        <taxon>Pseudomonadati</taxon>
        <taxon>Pseudomonadota</taxon>
        <taxon>Gammaproteobacteria</taxon>
        <taxon>Alteromonadales</taxon>
        <taxon>Shewanellaceae</taxon>
        <taxon>Shewanella</taxon>
    </lineage>
</organism>
<comment type="caution">
    <text evidence="2">The sequence shown here is derived from an EMBL/GenBank/DDBJ whole genome shotgun (WGS) entry which is preliminary data.</text>
</comment>
<gene>
    <name evidence="2" type="ORF">L2749_11580</name>
</gene>
<feature type="transmembrane region" description="Helical" evidence="1">
    <location>
        <begin position="43"/>
        <end position="62"/>
    </location>
</feature>
<dbReference type="AlphaFoldDB" id="A0A9X2CDY1"/>
<keyword evidence="1" id="KW-0472">Membrane</keyword>
<evidence type="ECO:0000256" key="1">
    <source>
        <dbReference type="SAM" id="Phobius"/>
    </source>
</evidence>
<dbReference type="EMBL" id="JAKILJ010000024">
    <property type="protein sequence ID" value="MCL1105896.1"/>
    <property type="molecule type" value="Genomic_DNA"/>
</dbReference>
<evidence type="ECO:0000313" key="3">
    <source>
        <dbReference type="Proteomes" id="UP001139408"/>
    </source>
</evidence>
<keyword evidence="1" id="KW-1133">Transmembrane helix</keyword>
<dbReference type="RefSeq" id="WP_188925420.1">
    <property type="nucleotide sequence ID" value="NZ_BMQI01000024.1"/>
</dbReference>
<proteinExistence type="predicted"/>
<sequence>MSTKKHDLDHLISTLPPEVAPTTDLWDGIKPHLTSQKTHQNSVVRPLWAIAATFLVCSLLWLTQWRDEPVLPQEQTLTQVQTANVTTATIDTPASIEVDNHLIELINQIAQTHQSQLDGFIRNQYTVSWQLSANNNEHIQTDIAKALAELESASVQVQAALTQQPTNQQLWQLWRWIMQRQITLLQQGQKLPFTHTRPSQGNTL</sequence>
<name>A0A9X2CDY1_9GAMM</name>
<accession>A0A9X2CDY1</accession>
<dbReference type="Proteomes" id="UP001139408">
    <property type="component" value="Unassembled WGS sequence"/>
</dbReference>
<keyword evidence="3" id="KW-1185">Reference proteome</keyword>